<evidence type="ECO:0000259" key="2">
    <source>
        <dbReference type="Pfam" id="PF09995"/>
    </source>
</evidence>
<reference evidence="3 4" key="1">
    <citation type="submission" date="2017-06" db="EMBL/GenBank/DDBJ databases">
        <title>Streptomyces albireticuli Genome sequencing and assembly.</title>
        <authorList>
            <person name="Wang Y."/>
            <person name="Du B."/>
            <person name="Ding Y."/>
            <person name="Liu H."/>
            <person name="Hou Q."/>
            <person name="Liu K."/>
            <person name="Yao L."/>
            <person name="Wang C."/>
        </authorList>
    </citation>
    <scope>NUCLEOTIDE SEQUENCE [LARGE SCALE GENOMIC DNA]</scope>
    <source>
        <strain evidence="3 4">MDJK11</strain>
    </source>
</reference>
<dbReference type="OrthoDB" id="836517at2"/>
<protein>
    <recommendedName>
        <fullName evidence="2">ER-bound oxygenase mpaB/mpaB'/Rubber oxygenase catalytic domain-containing protein</fullName>
    </recommendedName>
</protein>
<dbReference type="PANTHER" id="PTHR36124:SF1">
    <property type="entry name" value="ER-BOUND OXYGENASE MPAB_MPAB'_RUBBER OXYGENASE CATALYTIC DOMAIN-CONTAINING PROTEIN"/>
    <property type="match status" value="1"/>
</dbReference>
<dbReference type="RefSeq" id="WP_087930122.1">
    <property type="nucleotide sequence ID" value="NZ_CP021744.1"/>
</dbReference>
<dbReference type="EMBL" id="CP021744">
    <property type="protein sequence ID" value="ARZ72535.1"/>
    <property type="molecule type" value="Genomic_DNA"/>
</dbReference>
<name>A0A1Z2LE36_9ACTN</name>
<dbReference type="PANTHER" id="PTHR36124">
    <property type="match status" value="1"/>
</dbReference>
<accession>A0A1Z2LE36</accession>
<organism evidence="3 4">
    <name type="scientific">Streptomyces albireticuli</name>
    <dbReference type="NCBI Taxonomy" id="1940"/>
    <lineage>
        <taxon>Bacteria</taxon>
        <taxon>Bacillati</taxon>
        <taxon>Actinomycetota</taxon>
        <taxon>Actinomycetes</taxon>
        <taxon>Kitasatosporales</taxon>
        <taxon>Streptomycetaceae</taxon>
        <taxon>Streptomyces</taxon>
    </lineage>
</organism>
<gene>
    <name evidence="3" type="ORF">SMD11_6959</name>
</gene>
<feature type="domain" description="ER-bound oxygenase mpaB/mpaB'/Rubber oxygenase catalytic" evidence="2">
    <location>
        <begin position="41"/>
        <end position="242"/>
    </location>
</feature>
<sequence>MRERYSRLRYIQTLDPEQDYDEIFALVTRYEFPWDYNTGWSFALVTDFVIPSITHTLASTGEFAHHPMKRYDDTMLFPFEAHRHGLDSAHGRKTVRALNKVHGHYDISNDDYLHILAGHVVAAIEWINHYSWRRLSETEERAIALAHHRLGELMGIKNIPRDYGGFKTWLEHDIHDRGQWHYANATMVGHTMRIIASLCPPGTRTIATKAITALIPEHIRDILGQPTMPAWFTTAVRWSLRTRGRLIRLLPPRPDSHPYERTPRSYPHGWTIDQLGPQHTPPGPAGYPAGPEGGPP</sequence>
<evidence type="ECO:0000313" key="3">
    <source>
        <dbReference type="EMBL" id="ARZ72535.1"/>
    </source>
</evidence>
<feature type="compositionally biased region" description="Basic and acidic residues" evidence="1">
    <location>
        <begin position="254"/>
        <end position="263"/>
    </location>
</feature>
<dbReference type="InterPro" id="IPR046366">
    <property type="entry name" value="MPAB"/>
</dbReference>
<dbReference type="AlphaFoldDB" id="A0A1Z2LE36"/>
<dbReference type="InterPro" id="IPR018713">
    <property type="entry name" value="MPAB/Lcp_cat_dom"/>
</dbReference>
<dbReference type="KEGG" id="salj:SMD11_6959"/>
<evidence type="ECO:0000256" key="1">
    <source>
        <dbReference type="SAM" id="MobiDB-lite"/>
    </source>
</evidence>
<dbReference type="GO" id="GO:0016491">
    <property type="term" value="F:oxidoreductase activity"/>
    <property type="evidence" value="ECO:0007669"/>
    <property type="project" value="InterPro"/>
</dbReference>
<feature type="region of interest" description="Disordered" evidence="1">
    <location>
        <begin position="251"/>
        <end position="296"/>
    </location>
</feature>
<proteinExistence type="predicted"/>
<dbReference type="Pfam" id="PF09995">
    <property type="entry name" value="MPAB_Lcp_cat"/>
    <property type="match status" value="1"/>
</dbReference>
<dbReference type="Proteomes" id="UP000195755">
    <property type="component" value="Chromosome"/>
</dbReference>
<evidence type="ECO:0000313" key="4">
    <source>
        <dbReference type="Proteomes" id="UP000195755"/>
    </source>
</evidence>